<evidence type="ECO:0000313" key="1">
    <source>
        <dbReference type="EMBL" id="MXO01577.1"/>
    </source>
</evidence>
<accession>A0A6N8TE78</accession>
<name>A0A6N8TE78_SHIZO</name>
<organism evidence="1 2">
    <name type="scientific">Shinella zoogloeoides</name>
    <name type="common">Crabtreella saccharophila</name>
    <dbReference type="NCBI Taxonomy" id="352475"/>
    <lineage>
        <taxon>Bacteria</taxon>
        <taxon>Pseudomonadati</taxon>
        <taxon>Pseudomonadota</taxon>
        <taxon>Alphaproteobacteria</taxon>
        <taxon>Hyphomicrobiales</taxon>
        <taxon>Rhizobiaceae</taxon>
        <taxon>Shinella</taxon>
    </lineage>
</organism>
<comment type="caution">
    <text evidence="1">The sequence shown here is derived from an EMBL/GenBank/DDBJ whole genome shotgun (WGS) entry which is preliminary data.</text>
</comment>
<dbReference type="InterPro" id="IPR058040">
    <property type="entry name" value="BW3TFN"/>
</dbReference>
<evidence type="ECO:0000313" key="2">
    <source>
        <dbReference type="Proteomes" id="UP000440304"/>
    </source>
</evidence>
<reference evidence="1 2" key="1">
    <citation type="submission" date="2019-12" db="EMBL/GenBank/DDBJ databases">
        <title>Shinella granuli gen. nov., sp. nov., and proposal of the reclassification of Zoogloea ramigera ATCC 19623 as Shinella zoogloeoides sp. nov.</title>
        <authorList>
            <person name="Gao J."/>
        </authorList>
    </citation>
    <scope>NUCLEOTIDE SEQUENCE [LARGE SCALE GENOMIC DNA]</scope>
    <source>
        <strain evidence="1 2">DSM 287</strain>
    </source>
</reference>
<protein>
    <submittedName>
        <fullName evidence="1">Phage tail protein</fullName>
    </submittedName>
</protein>
<sequence length="373" mass="41075">MTSLLPAASTDIYERIVEETRFARWAELRAAVPAIRTGKRIAPAPDVLPFLVFEDGLGMLTPYVDNVYELLDGRGTRWMRVRGTYEAIARGLAFLGITATAEPAWHGRAWWNSFQLRFPVLPASDHPLLDRIEGITRLSSPKRSDLRRGVHQYDVGPLTGNASRLNQSLLDRESGIRLQPGGTLWSFGRTMDIDHTLTEAEGLAIGNWIEVPESGGIPWVTMTYPWVTATFPWAASPAAQRRSLMAAWFSARPIYARLKNAAGSVIGYRRCRACHAVSPAVSGRYQIAGQSWSPAPAGQTAYIEAMTGFRDADGVEARSVALMAGVTLADGVPPGRLWLKPEEVTAGAPFAETPISLPLRATVRERFKFLVRF</sequence>
<dbReference type="RefSeq" id="WP_160786946.1">
    <property type="nucleotide sequence ID" value="NZ_CP086610.1"/>
</dbReference>
<dbReference type="Pfam" id="PF25691">
    <property type="entry name" value="BW3TFN"/>
    <property type="match status" value="1"/>
</dbReference>
<proteinExistence type="predicted"/>
<dbReference type="EMBL" id="WUML01000012">
    <property type="protein sequence ID" value="MXO01577.1"/>
    <property type="molecule type" value="Genomic_DNA"/>
</dbReference>
<dbReference type="Proteomes" id="UP000440304">
    <property type="component" value="Unassembled WGS sequence"/>
</dbReference>
<dbReference type="OrthoDB" id="7875566at2"/>
<gene>
    <name evidence="1" type="ORF">GR156_14755</name>
</gene>
<dbReference type="AlphaFoldDB" id="A0A6N8TE78"/>